<keyword evidence="2" id="KW-1185">Reference proteome</keyword>
<evidence type="ECO:0008006" key="3">
    <source>
        <dbReference type="Google" id="ProtNLM"/>
    </source>
</evidence>
<reference evidence="1" key="1">
    <citation type="submission" date="2024-05" db="EMBL/GenBank/DDBJ databases">
        <title>Isolation and characterization of Sporomusa carbonis sp. nov., a carboxydotrophic hydrogenogen in the genus of Sporomusa isolated from a charcoal burning pile.</title>
        <authorList>
            <person name="Boeer T."/>
            <person name="Rosenbaum F."/>
            <person name="Eysell L."/>
            <person name="Mueller V."/>
            <person name="Daniel R."/>
            <person name="Poehlein A."/>
        </authorList>
    </citation>
    <scope>NUCLEOTIDE SEQUENCE [LARGE SCALE GENOMIC DNA]</scope>
    <source>
        <strain evidence="1">DSM 10669</strain>
    </source>
</reference>
<protein>
    <recommendedName>
        <fullName evidence="3">Twin-arginine translocation signal domain-containing protein</fullName>
    </recommendedName>
</protein>
<sequence length="44" mass="4558">MNRRGFITTAAAGFATILLGGCGFMSQDKTQPKSVAPQATNSVL</sequence>
<accession>A0ABZ3IFI7</accession>
<evidence type="ECO:0000313" key="2">
    <source>
        <dbReference type="Proteomes" id="UP000216752"/>
    </source>
</evidence>
<dbReference type="PROSITE" id="PS51257">
    <property type="entry name" value="PROKAR_LIPOPROTEIN"/>
    <property type="match status" value="1"/>
</dbReference>
<evidence type="ECO:0000313" key="1">
    <source>
        <dbReference type="EMBL" id="XFO64449.1"/>
    </source>
</evidence>
<dbReference type="EMBL" id="CP155573">
    <property type="protein sequence ID" value="XFO64449.1"/>
    <property type="molecule type" value="Genomic_DNA"/>
</dbReference>
<dbReference type="RefSeq" id="WP_169717855.1">
    <property type="nucleotide sequence ID" value="NZ_CP155573.1"/>
</dbReference>
<proteinExistence type="predicted"/>
<dbReference type="InterPro" id="IPR019546">
    <property type="entry name" value="TAT_signal_bac_arc"/>
</dbReference>
<name>A0ABZ3IFI7_9FIRM</name>
<dbReference type="NCBIfam" id="TIGR01409">
    <property type="entry name" value="TAT_signal_seq"/>
    <property type="match status" value="1"/>
</dbReference>
<organism evidence="1 2">
    <name type="scientific">Sporomusa silvacetica DSM 10669</name>
    <dbReference type="NCBI Taxonomy" id="1123289"/>
    <lineage>
        <taxon>Bacteria</taxon>
        <taxon>Bacillati</taxon>
        <taxon>Bacillota</taxon>
        <taxon>Negativicutes</taxon>
        <taxon>Selenomonadales</taxon>
        <taxon>Sporomusaceae</taxon>
        <taxon>Sporomusa</taxon>
    </lineage>
</organism>
<dbReference type="Proteomes" id="UP000216752">
    <property type="component" value="Chromosome"/>
</dbReference>
<gene>
    <name evidence="1" type="ORF">SPSIL_005510</name>
</gene>